<feature type="domain" description="Protein kinase" evidence="7">
    <location>
        <begin position="14"/>
        <end position="264"/>
    </location>
</feature>
<dbReference type="InterPro" id="IPR017441">
    <property type="entry name" value="Protein_kinase_ATP_BS"/>
</dbReference>
<evidence type="ECO:0000259" key="7">
    <source>
        <dbReference type="PROSITE" id="PS50011"/>
    </source>
</evidence>
<dbReference type="Pfam" id="PF13360">
    <property type="entry name" value="PQQ_2"/>
    <property type="match status" value="1"/>
</dbReference>
<dbReference type="InterPro" id="IPR000719">
    <property type="entry name" value="Prot_kinase_dom"/>
</dbReference>
<dbReference type="RefSeq" id="WP_307110108.1">
    <property type="nucleotide sequence ID" value="NZ_JAURUE010000001.1"/>
</dbReference>
<feature type="compositionally biased region" description="Gly residues" evidence="6">
    <location>
        <begin position="325"/>
        <end position="388"/>
    </location>
</feature>
<evidence type="ECO:0000256" key="1">
    <source>
        <dbReference type="ARBA" id="ARBA00022679"/>
    </source>
</evidence>
<dbReference type="InterPro" id="IPR008271">
    <property type="entry name" value="Ser/Thr_kinase_AS"/>
</dbReference>
<dbReference type="Proteomes" id="UP001234880">
    <property type="component" value="Unassembled WGS sequence"/>
</dbReference>
<dbReference type="InterPro" id="IPR011009">
    <property type="entry name" value="Kinase-like_dom_sf"/>
</dbReference>
<dbReference type="SMART" id="SM00220">
    <property type="entry name" value="S_TKc"/>
    <property type="match status" value="1"/>
</dbReference>
<name>A0ABT9KJJ9_9ACTN</name>
<sequence length="852" mass="88710">MPLATGDPESIGGYALVDRLGSGGMGVVYLGRSASGRQVALKLVHEQYAQDEEFRTRFQQEVAAARRVSGAFTAPVVDADPEADRPWMATLYVPGRTLSEVVRKDGPLDGRELRTLGLGLVEALRDIHRAGVVHRDLKPANILMAEDGPRVIDFGISRAADSQTLTVTIGRVLGTPPFMSPEQLRSPRGVTAASDVFSLGSLLVYAARGSSPFESDSPYLSGYQVMYEHPTLDGVPEPLLGIAERCLAKEPDARPGLDELHRMLRTLPDFPAAEPVSGEGAEGPSAGAGRAERPDAEGPSAEGPSAEGRPDSGATAGPEAIGDTGTAGGTRTVGGPGTAGGPGSATGTAIAGGTGAIGGTGTTNGTGTANGTGEANGTGTAPGTGTIGRTGAASDAGTAAAGERPHAAPAPDDPDNGDDADDADDSKRTRPGRGARRRLVVSTAGVALAVAGVTVAAAVFAPDTTVSSGTTSTTASSQRPASLPAGWRPWRTNLRVEAEGPPLDYQEAGCASDGGRNLYCGGTGFTVAKVDAATGHVLWRWGSRPQSARPIGVRDGTVYTYRESEAGLRWVVALDAATKRQRWERRISGTASVRLFRGGVLTMSPEDGALVAYGPSGTRLWQSPQAYGKFCEPTALADAPYALCSPVTSDDLAAEGPYDLLRLNPSDGTQRELTTLPRKTLTLGAIRGKPLFAVAQTAKEVYDSGYERPYNALVRVDPRTGRTTRIPLRRSVLGTPTLLGGVVYFVRTNGTVTAVSADSGRELWQRATDTESLSAPVLSKRYGQLYFTNRFGRLLALKVNDGAEAWRTAALDDPGTSAPDTEPKVMLVKDAIVGTAGDTAFSVRPDRPSDRP</sequence>
<dbReference type="InterPro" id="IPR015943">
    <property type="entry name" value="WD40/YVTN_repeat-like_dom_sf"/>
</dbReference>
<accession>A0ABT9KJJ9</accession>
<dbReference type="PANTHER" id="PTHR43289">
    <property type="entry name" value="MITOGEN-ACTIVATED PROTEIN KINASE KINASE KINASE 20-RELATED"/>
    <property type="match status" value="1"/>
</dbReference>
<feature type="compositionally biased region" description="Acidic residues" evidence="6">
    <location>
        <begin position="412"/>
        <end position="424"/>
    </location>
</feature>
<feature type="compositionally biased region" description="Low complexity" evidence="6">
    <location>
        <begin position="277"/>
        <end position="289"/>
    </location>
</feature>
<keyword evidence="4 5" id="KW-0067">ATP-binding</keyword>
<dbReference type="Gene3D" id="1.10.510.10">
    <property type="entry name" value="Transferase(Phosphotransferase) domain 1"/>
    <property type="match status" value="1"/>
</dbReference>
<evidence type="ECO:0000256" key="6">
    <source>
        <dbReference type="SAM" id="MobiDB-lite"/>
    </source>
</evidence>
<dbReference type="InterPro" id="IPR002372">
    <property type="entry name" value="PQQ_rpt_dom"/>
</dbReference>
<evidence type="ECO:0000256" key="4">
    <source>
        <dbReference type="ARBA" id="ARBA00022840"/>
    </source>
</evidence>
<comment type="caution">
    <text evidence="8">The sequence shown here is derived from an EMBL/GenBank/DDBJ whole genome shotgun (WGS) entry which is preliminary data.</text>
</comment>
<dbReference type="InterPro" id="IPR018391">
    <property type="entry name" value="PQQ_b-propeller_rpt"/>
</dbReference>
<dbReference type="SUPFAM" id="SSF69304">
    <property type="entry name" value="Tricorn protease N-terminal domain"/>
    <property type="match status" value="1"/>
</dbReference>
<dbReference type="SMART" id="SM00564">
    <property type="entry name" value="PQQ"/>
    <property type="match status" value="4"/>
</dbReference>
<keyword evidence="1" id="KW-0808">Transferase</keyword>
<dbReference type="CDD" id="cd14014">
    <property type="entry name" value="STKc_PknB_like"/>
    <property type="match status" value="1"/>
</dbReference>
<feature type="compositionally biased region" description="Low complexity" evidence="6">
    <location>
        <begin position="389"/>
        <end position="410"/>
    </location>
</feature>
<evidence type="ECO:0000313" key="9">
    <source>
        <dbReference type="Proteomes" id="UP001234880"/>
    </source>
</evidence>
<dbReference type="SUPFAM" id="SSF56112">
    <property type="entry name" value="Protein kinase-like (PK-like)"/>
    <property type="match status" value="1"/>
</dbReference>
<keyword evidence="2 5" id="KW-0547">Nucleotide-binding</keyword>
<feature type="region of interest" description="Disordered" evidence="6">
    <location>
        <begin position="270"/>
        <end position="436"/>
    </location>
</feature>
<evidence type="ECO:0000256" key="3">
    <source>
        <dbReference type="ARBA" id="ARBA00022777"/>
    </source>
</evidence>
<dbReference type="Pfam" id="PF00069">
    <property type="entry name" value="Pkinase"/>
    <property type="match status" value="1"/>
</dbReference>
<keyword evidence="9" id="KW-1185">Reference proteome</keyword>
<dbReference type="SUPFAM" id="SSF50998">
    <property type="entry name" value="Quinoprotein alcohol dehydrogenase-like"/>
    <property type="match status" value="1"/>
</dbReference>
<proteinExistence type="predicted"/>
<protein>
    <submittedName>
        <fullName evidence="8">Outer membrane protein assembly factor BamB</fullName>
    </submittedName>
</protein>
<organism evidence="8 9">
    <name type="scientific">Streptomyces demainii</name>
    <dbReference type="NCBI Taxonomy" id="588122"/>
    <lineage>
        <taxon>Bacteria</taxon>
        <taxon>Bacillati</taxon>
        <taxon>Actinomycetota</taxon>
        <taxon>Actinomycetes</taxon>
        <taxon>Kitasatosporales</taxon>
        <taxon>Streptomycetaceae</taxon>
        <taxon>Streptomyces</taxon>
    </lineage>
</organism>
<evidence type="ECO:0000256" key="5">
    <source>
        <dbReference type="PROSITE-ProRule" id="PRU10141"/>
    </source>
</evidence>
<gene>
    <name evidence="8" type="ORF">JOF35_000872</name>
</gene>
<dbReference type="EMBL" id="JAURUE010000001">
    <property type="protein sequence ID" value="MDP9608595.1"/>
    <property type="molecule type" value="Genomic_DNA"/>
</dbReference>
<dbReference type="PROSITE" id="PS00108">
    <property type="entry name" value="PROTEIN_KINASE_ST"/>
    <property type="match status" value="1"/>
</dbReference>
<evidence type="ECO:0000256" key="2">
    <source>
        <dbReference type="ARBA" id="ARBA00022741"/>
    </source>
</evidence>
<dbReference type="Gene3D" id="2.130.10.10">
    <property type="entry name" value="YVTN repeat-like/Quinoprotein amine dehydrogenase"/>
    <property type="match status" value="2"/>
</dbReference>
<feature type="binding site" evidence="5">
    <location>
        <position position="42"/>
    </location>
    <ligand>
        <name>ATP</name>
        <dbReference type="ChEBI" id="CHEBI:30616"/>
    </ligand>
</feature>
<dbReference type="PANTHER" id="PTHR43289:SF34">
    <property type="entry name" value="SERINE_THREONINE-PROTEIN KINASE YBDM-RELATED"/>
    <property type="match status" value="1"/>
</dbReference>
<dbReference type="InterPro" id="IPR011047">
    <property type="entry name" value="Quinoprotein_ADH-like_sf"/>
</dbReference>
<feature type="region of interest" description="Disordered" evidence="6">
    <location>
        <begin position="465"/>
        <end position="486"/>
    </location>
</feature>
<keyword evidence="3" id="KW-0418">Kinase</keyword>
<dbReference type="Gene3D" id="3.30.200.20">
    <property type="entry name" value="Phosphorylase Kinase, domain 1"/>
    <property type="match status" value="1"/>
</dbReference>
<feature type="compositionally biased region" description="Low complexity" evidence="6">
    <location>
        <begin position="465"/>
        <end position="477"/>
    </location>
</feature>
<dbReference type="PROSITE" id="PS50011">
    <property type="entry name" value="PROTEIN_KINASE_DOM"/>
    <property type="match status" value="1"/>
</dbReference>
<dbReference type="PROSITE" id="PS00107">
    <property type="entry name" value="PROTEIN_KINASE_ATP"/>
    <property type="match status" value="1"/>
</dbReference>
<evidence type="ECO:0000313" key="8">
    <source>
        <dbReference type="EMBL" id="MDP9608595.1"/>
    </source>
</evidence>
<reference evidence="8 9" key="1">
    <citation type="submission" date="2023-07" db="EMBL/GenBank/DDBJ databases">
        <title>Sequencing the genomes of 1000 actinobacteria strains.</title>
        <authorList>
            <person name="Klenk H.-P."/>
        </authorList>
    </citation>
    <scope>NUCLEOTIDE SEQUENCE [LARGE SCALE GENOMIC DNA]</scope>
    <source>
        <strain evidence="8 9">DSM 41600</strain>
    </source>
</reference>